<feature type="compositionally biased region" description="Basic and acidic residues" evidence="1">
    <location>
        <begin position="166"/>
        <end position="175"/>
    </location>
</feature>
<feature type="compositionally biased region" description="Basic and acidic residues" evidence="1">
    <location>
        <begin position="41"/>
        <end position="52"/>
    </location>
</feature>
<gene>
    <name evidence="2" type="ORF">CYCCA115_LOCUS10743</name>
</gene>
<reference evidence="2" key="1">
    <citation type="submission" date="2023-08" db="EMBL/GenBank/DDBJ databases">
        <authorList>
            <person name="Audoor S."/>
            <person name="Bilcke G."/>
        </authorList>
    </citation>
    <scope>NUCLEOTIDE SEQUENCE</scope>
</reference>
<name>A0AAD2FMX3_9STRA</name>
<feature type="region of interest" description="Disordered" evidence="1">
    <location>
        <begin position="1"/>
        <end position="52"/>
    </location>
</feature>
<sequence>MSASSSCTELETKLQRSSSSMAPSLASLSSSSFRSLTSADDSNHSSKDKETKRVSWSEIDVVELPMILGDHPACRDGLPVQPGWISSDRYSVSVDSFEETRSPRRRSGSKLYISSFDRLKLIRNIPLRDETSPQLIQVDDEVFKPDSNEILCNVAPPPITLDEDSDHSNSNRGDEIRRVERRLDVANTRFDKLTSRMDDLELIRKERIERRQRRRQAVPKLE</sequence>
<proteinExistence type="predicted"/>
<dbReference type="AlphaFoldDB" id="A0AAD2FMX3"/>
<comment type="caution">
    <text evidence="2">The sequence shown here is derived from an EMBL/GenBank/DDBJ whole genome shotgun (WGS) entry which is preliminary data.</text>
</comment>
<evidence type="ECO:0000256" key="1">
    <source>
        <dbReference type="SAM" id="MobiDB-lite"/>
    </source>
</evidence>
<feature type="compositionally biased region" description="Low complexity" evidence="1">
    <location>
        <begin position="17"/>
        <end position="40"/>
    </location>
</feature>
<protein>
    <submittedName>
        <fullName evidence="2">Uncharacterized protein</fullName>
    </submittedName>
</protein>
<dbReference type="EMBL" id="CAKOGP040001714">
    <property type="protein sequence ID" value="CAJ1946601.1"/>
    <property type="molecule type" value="Genomic_DNA"/>
</dbReference>
<dbReference type="Proteomes" id="UP001295423">
    <property type="component" value="Unassembled WGS sequence"/>
</dbReference>
<evidence type="ECO:0000313" key="2">
    <source>
        <dbReference type="EMBL" id="CAJ1946601.1"/>
    </source>
</evidence>
<accession>A0AAD2FMX3</accession>
<organism evidence="2 3">
    <name type="scientific">Cylindrotheca closterium</name>
    <dbReference type="NCBI Taxonomy" id="2856"/>
    <lineage>
        <taxon>Eukaryota</taxon>
        <taxon>Sar</taxon>
        <taxon>Stramenopiles</taxon>
        <taxon>Ochrophyta</taxon>
        <taxon>Bacillariophyta</taxon>
        <taxon>Bacillariophyceae</taxon>
        <taxon>Bacillariophycidae</taxon>
        <taxon>Bacillariales</taxon>
        <taxon>Bacillariaceae</taxon>
        <taxon>Cylindrotheca</taxon>
    </lineage>
</organism>
<keyword evidence="3" id="KW-1185">Reference proteome</keyword>
<feature type="region of interest" description="Disordered" evidence="1">
    <location>
        <begin position="156"/>
        <end position="175"/>
    </location>
</feature>
<evidence type="ECO:0000313" key="3">
    <source>
        <dbReference type="Proteomes" id="UP001295423"/>
    </source>
</evidence>